<comment type="caution">
    <text evidence="1">The sequence shown here is derived from an EMBL/GenBank/DDBJ whole genome shotgun (WGS) entry which is preliminary data.</text>
</comment>
<reference evidence="1" key="1">
    <citation type="submission" date="2021-06" db="EMBL/GenBank/DDBJ databases">
        <authorList>
            <person name="Kallberg Y."/>
            <person name="Tangrot J."/>
            <person name="Rosling A."/>
        </authorList>
    </citation>
    <scope>NUCLEOTIDE SEQUENCE</scope>
    <source>
        <strain evidence="1">28 12/20/2015</strain>
    </source>
</reference>
<gene>
    <name evidence="1" type="ORF">SPELUC_LOCUS14127</name>
</gene>
<feature type="non-terminal residue" evidence="1">
    <location>
        <position position="94"/>
    </location>
</feature>
<dbReference type="EMBL" id="CAJVPW010040241">
    <property type="protein sequence ID" value="CAG8745863.1"/>
    <property type="molecule type" value="Genomic_DNA"/>
</dbReference>
<evidence type="ECO:0000313" key="1">
    <source>
        <dbReference type="EMBL" id="CAG8745863.1"/>
    </source>
</evidence>
<protein>
    <submittedName>
        <fullName evidence="1">13722_t:CDS:1</fullName>
    </submittedName>
</protein>
<accession>A0ACA9QE26</accession>
<name>A0ACA9QE26_9GLOM</name>
<organism evidence="1 2">
    <name type="scientific">Cetraspora pellucida</name>
    <dbReference type="NCBI Taxonomy" id="1433469"/>
    <lineage>
        <taxon>Eukaryota</taxon>
        <taxon>Fungi</taxon>
        <taxon>Fungi incertae sedis</taxon>
        <taxon>Mucoromycota</taxon>
        <taxon>Glomeromycotina</taxon>
        <taxon>Glomeromycetes</taxon>
        <taxon>Diversisporales</taxon>
        <taxon>Gigasporaceae</taxon>
        <taxon>Cetraspora</taxon>
    </lineage>
</organism>
<dbReference type="Proteomes" id="UP000789366">
    <property type="component" value="Unassembled WGS sequence"/>
</dbReference>
<proteinExistence type="predicted"/>
<sequence length="94" mass="10738">MITDIDKLLFPLDNQEHLALNGQEYLLSNDQETALLEVEQTDNILLILEVIDLTNILFDSDGQLQVNKLTKSSNSPGNMDYNIDNLINRMFEIN</sequence>
<evidence type="ECO:0000313" key="2">
    <source>
        <dbReference type="Proteomes" id="UP000789366"/>
    </source>
</evidence>
<keyword evidence="2" id="KW-1185">Reference proteome</keyword>